<gene>
    <name evidence="1" type="ORF">F6I03_05960</name>
</gene>
<dbReference type="OrthoDB" id="2136304at2"/>
<dbReference type="Gene3D" id="1.10.150.20">
    <property type="entry name" value="5' to 3' exonuclease, C-terminal subdomain"/>
    <property type="match status" value="1"/>
</dbReference>
<dbReference type="Proteomes" id="UP000327148">
    <property type="component" value="Unassembled WGS sequence"/>
</dbReference>
<protein>
    <recommendedName>
        <fullName evidence="3">Helix-hairpin-helix domain-containing protein</fullName>
    </recommendedName>
</protein>
<dbReference type="InterPro" id="IPR010995">
    <property type="entry name" value="DNA_repair_Rad51/TF_NusA_a-hlx"/>
</dbReference>
<organism evidence="1 2">
    <name type="scientific">Aerococcus sanguinicola</name>
    <dbReference type="NCBI Taxonomy" id="119206"/>
    <lineage>
        <taxon>Bacteria</taxon>
        <taxon>Bacillati</taxon>
        <taxon>Bacillota</taxon>
        <taxon>Bacilli</taxon>
        <taxon>Lactobacillales</taxon>
        <taxon>Aerococcaceae</taxon>
        <taxon>Aerococcus</taxon>
    </lineage>
</organism>
<dbReference type="Pfam" id="PF14520">
    <property type="entry name" value="HHH_5"/>
    <property type="match status" value="1"/>
</dbReference>
<accession>A0A5N1GKN4</accession>
<dbReference type="EMBL" id="VYWO01000003">
    <property type="protein sequence ID" value="KAA9300848.1"/>
    <property type="molecule type" value="Genomic_DNA"/>
</dbReference>
<sequence>MGELTKEIEFYRLRKAEGDEDRAKSLESVEWARAVLSDLPRHYYLEHALELWPQNLDALVARLEGVPLSSRFIYLEALVKEHAPTYLKGQDLTYANLAQRPYLRLLHELAVTYAGMGRYHLAAGLYDLLLQAGLLECFEFKRELLMVYYHTGDWEGLAQVYPHFEADEIHEVILLPCLLLAYRTDHLLWADYFWQELDRLNSDLDEFFSQETWPIEDIIDQPMGTGKLVSYLTKHDYQTLILAANPILPSLLTDDYSYHYFRDKVQADQGPSLSLADLAEDQNLVEALASYRWEHGGSDEEEDFWDFVDSQASLEDQPKREPNLETRQLKQAVGEKRYALLAEAGYRTCEDLAQAEASDLLAIKGIGPGTLNRLREMGLDI</sequence>
<proteinExistence type="predicted"/>
<dbReference type="GO" id="GO:0000166">
    <property type="term" value="F:nucleotide binding"/>
    <property type="evidence" value="ECO:0007669"/>
    <property type="project" value="InterPro"/>
</dbReference>
<dbReference type="AlphaFoldDB" id="A0A5N1GKN4"/>
<evidence type="ECO:0000313" key="2">
    <source>
        <dbReference type="Proteomes" id="UP000327148"/>
    </source>
</evidence>
<dbReference type="SUPFAM" id="SSF47794">
    <property type="entry name" value="Rad51 N-terminal domain-like"/>
    <property type="match status" value="1"/>
</dbReference>
<reference evidence="1 2" key="1">
    <citation type="submission" date="2019-09" db="EMBL/GenBank/DDBJ databases">
        <title>Draft genome sequence assemblies of isolates from the urinary tract.</title>
        <authorList>
            <person name="Mores C.R."/>
            <person name="Putonti C."/>
            <person name="Wolfe A.J."/>
        </authorList>
    </citation>
    <scope>NUCLEOTIDE SEQUENCE [LARGE SCALE GENOMIC DNA]</scope>
    <source>
        <strain evidence="1 2">UMB623</strain>
    </source>
</reference>
<dbReference type="RefSeq" id="WP_070430561.1">
    <property type="nucleotide sequence ID" value="NZ_VYWO01000003.1"/>
</dbReference>
<name>A0A5N1GKN4_9LACT</name>
<evidence type="ECO:0008006" key="3">
    <source>
        <dbReference type="Google" id="ProtNLM"/>
    </source>
</evidence>
<comment type="caution">
    <text evidence="1">The sequence shown here is derived from an EMBL/GenBank/DDBJ whole genome shotgun (WGS) entry which is preliminary data.</text>
</comment>
<evidence type="ECO:0000313" key="1">
    <source>
        <dbReference type="EMBL" id="KAA9300848.1"/>
    </source>
</evidence>